<dbReference type="SUPFAM" id="SSF53474">
    <property type="entry name" value="alpha/beta-Hydrolases"/>
    <property type="match status" value="1"/>
</dbReference>
<keyword evidence="3" id="KW-1185">Reference proteome</keyword>
<dbReference type="EMBL" id="AZGB01000027">
    <property type="protein sequence ID" value="KRM04566.1"/>
    <property type="molecule type" value="Genomic_DNA"/>
</dbReference>
<dbReference type="InterPro" id="IPR010315">
    <property type="entry name" value="DUF915_hydro-like"/>
</dbReference>
<dbReference type="InterPro" id="IPR029058">
    <property type="entry name" value="AB_hydrolase_fold"/>
</dbReference>
<keyword evidence="1" id="KW-0812">Transmembrane</keyword>
<dbReference type="Gene3D" id="3.40.50.1820">
    <property type="entry name" value="alpha/beta hydrolase"/>
    <property type="match status" value="1"/>
</dbReference>
<sequence>MKGKLKVILEFGGVVLVVALVAVFLQSCRSRAAAKYRQTATPTFFLHGYSSSYRAEQQMTDSAVKAGAASLVVRANVSANGKVTLTGSGWGKKTRNPLVEINLAANRNRNYQTTAVWVRKVILAEEKLHHFKEYNFVAHSMGNTTFMNFILNPKLQAGMPKLAKQVALAGSFNGVLGLNDHVNWNKLLANGRPEHLTDNYRYLITKRQNYPQQAEVLNIYGDLENGSNSDGRVSIASARSLGYLIKNRSKSYHEIKIKGKKAQHSALHNNRQVDRYLINFLWGK</sequence>
<accession>A0A0R1VPH7</accession>
<evidence type="ECO:0000313" key="3">
    <source>
        <dbReference type="Proteomes" id="UP000051451"/>
    </source>
</evidence>
<name>A0A0R1VPH7_9LACO</name>
<gene>
    <name evidence="2" type="ORF">FC89_GL002253</name>
</gene>
<evidence type="ECO:0000256" key="1">
    <source>
        <dbReference type="SAM" id="Phobius"/>
    </source>
</evidence>
<evidence type="ECO:0000313" key="2">
    <source>
        <dbReference type="EMBL" id="KRM04566.1"/>
    </source>
</evidence>
<comment type="caution">
    <text evidence="2">The sequence shown here is derived from an EMBL/GenBank/DDBJ whole genome shotgun (WGS) entry which is preliminary data.</text>
</comment>
<reference evidence="2 3" key="1">
    <citation type="journal article" date="2015" name="Genome Announc.">
        <title>Expanding the biotechnology potential of lactobacilli through comparative genomics of 213 strains and associated genera.</title>
        <authorList>
            <person name="Sun Z."/>
            <person name="Harris H.M."/>
            <person name="McCann A."/>
            <person name="Guo C."/>
            <person name="Argimon S."/>
            <person name="Zhang W."/>
            <person name="Yang X."/>
            <person name="Jeffery I.B."/>
            <person name="Cooney J.C."/>
            <person name="Kagawa T.F."/>
            <person name="Liu W."/>
            <person name="Song Y."/>
            <person name="Salvetti E."/>
            <person name="Wrobel A."/>
            <person name="Rasinkangas P."/>
            <person name="Parkhill J."/>
            <person name="Rea M.C."/>
            <person name="O'Sullivan O."/>
            <person name="Ritari J."/>
            <person name="Douillard F.P."/>
            <person name="Paul Ross R."/>
            <person name="Yang R."/>
            <person name="Briner A.E."/>
            <person name="Felis G.E."/>
            <person name="de Vos W.M."/>
            <person name="Barrangou R."/>
            <person name="Klaenhammer T.R."/>
            <person name="Caufield P.W."/>
            <person name="Cui Y."/>
            <person name="Zhang H."/>
            <person name="O'Toole P.W."/>
        </authorList>
    </citation>
    <scope>NUCLEOTIDE SEQUENCE [LARGE SCALE GENOMIC DNA]</scope>
    <source>
        <strain evidence="2 3">DSM 18630</strain>
    </source>
</reference>
<organism evidence="2 3">
    <name type="scientific">Liquorilactobacillus ghanensis DSM 18630</name>
    <dbReference type="NCBI Taxonomy" id="1423750"/>
    <lineage>
        <taxon>Bacteria</taxon>
        <taxon>Bacillati</taxon>
        <taxon>Bacillota</taxon>
        <taxon>Bacilli</taxon>
        <taxon>Lactobacillales</taxon>
        <taxon>Lactobacillaceae</taxon>
        <taxon>Liquorilactobacillus</taxon>
    </lineage>
</organism>
<dbReference type="RefSeq" id="WP_057872609.1">
    <property type="nucleotide sequence ID" value="NZ_AZGB01000027.1"/>
</dbReference>
<dbReference type="GO" id="GO:0016787">
    <property type="term" value="F:hydrolase activity"/>
    <property type="evidence" value="ECO:0007669"/>
    <property type="project" value="UniProtKB-KW"/>
</dbReference>
<dbReference type="Pfam" id="PF06028">
    <property type="entry name" value="DUF915"/>
    <property type="match status" value="1"/>
</dbReference>
<dbReference type="PROSITE" id="PS51257">
    <property type="entry name" value="PROKAR_LIPOPROTEIN"/>
    <property type="match status" value="1"/>
</dbReference>
<keyword evidence="2" id="KW-0378">Hydrolase</keyword>
<proteinExistence type="predicted"/>
<protein>
    <submittedName>
        <fullName evidence="2">Cell surface hydrolase</fullName>
    </submittedName>
</protein>
<keyword evidence="1" id="KW-0472">Membrane</keyword>
<dbReference type="OrthoDB" id="503948at2"/>
<dbReference type="AlphaFoldDB" id="A0A0R1VPH7"/>
<dbReference type="GeneID" id="98319912"/>
<dbReference type="Proteomes" id="UP000051451">
    <property type="component" value="Unassembled WGS sequence"/>
</dbReference>
<feature type="transmembrane region" description="Helical" evidence="1">
    <location>
        <begin position="7"/>
        <end position="25"/>
    </location>
</feature>
<keyword evidence="1" id="KW-1133">Transmembrane helix</keyword>
<dbReference type="STRING" id="1423750.FC89_GL002253"/>
<dbReference type="PATRIC" id="fig|1423750.3.peg.2293"/>